<evidence type="ECO:0000256" key="1">
    <source>
        <dbReference type="SAM" id="MobiDB-lite"/>
    </source>
</evidence>
<evidence type="ECO:0000313" key="3">
    <source>
        <dbReference type="Proteomes" id="UP000228900"/>
    </source>
</evidence>
<evidence type="ECO:0000313" key="2">
    <source>
        <dbReference type="EMBL" id="PIT94842.1"/>
    </source>
</evidence>
<dbReference type="Proteomes" id="UP000228900">
    <property type="component" value="Unassembled WGS sequence"/>
</dbReference>
<dbReference type="AlphaFoldDB" id="A0A2M6WQ03"/>
<gene>
    <name evidence="2" type="ORF">COT98_01930</name>
</gene>
<protein>
    <submittedName>
        <fullName evidence="2">Uncharacterized protein</fullName>
    </submittedName>
</protein>
<dbReference type="EMBL" id="PFAQ01000033">
    <property type="protein sequence ID" value="PIT94842.1"/>
    <property type="molecule type" value="Genomic_DNA"/>
</dbReference>
<accession>A0A2M6WQ03</accession>
<comment type="caution">
    <text evidence="2">The sequence shown here is derived from an EMBL/GenBank/DDBJ whole genome shotgun (WGS) entry which is preliminary data.</text>
</comment>
<reference evidence="3" key="1">
    <citation type="submission" date="2017-09" db="EMBL/GenBank/DDBJ databases">
        <title>Depth-based differentiation of microbial function through sediment-hosted aquifers and enrichment of novel symbionts in the deep terrestrial subsurface.</title>
        <authorList>
            <person name="Probst A.J."/>
            <person name="Ladd B."/>
            <person name="Jarett J.K."/>
            <person name="Geller-Mcgrath D.E."/>
            <person name="Sieber C.M.K."/>
            <person name="Emerson J.B."/>
            <person name="Anantharaman K."/>
            <person name="Thomas B.C."/>
            <person name="Malmstrom R."/>
            <person name="Stieglmeier M."/>
            <person name="Klingl A."/>
            <person name="Woyke T."/>
            <person name="Ryan C.M."/>
            <person name="Banfield J.F."/>
        </authorList>
    </citation>
    <scope>NUCLEOTIDE SEQUENCE [LARGE SCALE GENOMIC DNA]</scope>
</reference>
<name>A0A2M6WQ03_9BACT</name>
<feature type="region of interest" description="Disordered" evidence="1">
    <location>
        <begin position="110"/>
        <end position="130"/>
    </location>
</feature>
<proteinExistence type="predicted"/>
<organism evidence="2 3">
    <name type="scientific">Candidatus Falkowbacteria bacterium CG10_big_fil_rev_8_21_14_0_10_39_9</name>
    <dbReference type="NCBI Taxonomy" id="1974566"/>
    <lineage>
        <taxon>Bacteria</taxon>
        <taxon>Candidatus Falkowiibacteriota</taxon>
    </lineage>
</organism>
<sequence length="130" mass="14886">MKSATPFKQIINKNYMAKEKELNDKEVIEKPESQKGPEITPEVLKETAKVTIQKIDEKNTRDKEIVERLAFEAVKMSGKIEQLAPVEEGIQKKEGEIEGLTKKAKIGIEQETQEPSIEHLPQLFSRLRRS</sequence>